<dbReference type="EMBL" id="VMGL01000007">
    <property type="protein sequence ID" value="TSC97272.1"/>
    <property type="molecule type" value="Genomic_DNA"/>
</dbReference>
<dbReference type="AlphaFoldDB" id="A0A554LWP0"/>
<dbReference type="PANTHER" id="PTHR35458">
    <property type="entry name" value="SLR0755 PROTEIN"/>
    <property type="match status" value="1"/>
</dbReference>
<name>A0A554LWP0_9BACT</name>
<sequence length="190" mass="21516">MKKNLVIFDGSNFYHGAKNLAPKIHLTNFNYRKLAELVALSKNNKIEYCVGEIKQEKGNPKSVSLYANQQALFYHLEKQGVEIKKGYMLKNNSVYQEKGVDVRIALDILRGALKNEYQNCFIICSDTDIIPAILDARKEKKKIVYVAFSNFASRALKANCSKTIYITEKMIGDCNYDIFANVVGFLIAIA</sequence>
<feature type="domain" description="NYN" evidence="1">
    <location>
        <begin position="6"/>
        <end position="166"/>
    </location>
</feature>
<evidence type="ECO:0000313" key="2">
    <source>
        <dbReference type="EMBL" id="TSC97272.1"/>
    </source>
</evidence>
<accession>A0A554LWP0</accession>
<dbReference type="PANTHER" id="PTHR35458:SF8">
    <property type="entry name" value="SLR0650 PROTEIN"/>
    <property type="match status" value="1"/>
</dbReference>
<proteinExistence type="predicted"/>
<dbReference type="Gene3D" id="3.40.50.1010">
    <property type="entry name" value="5'-nuclease"/>
    <property type="match status" value="1"/>
</dbReference>
<dbReference type="GO" id="GO:0004540">
    <property type="term" value="F:RNA nuclease activity"/>
    <property type="evidence" value="ECO:0007669"/>
    <property type="project" value="InterPro"/>
</dbReference>
<reference evidence="2 3" key="1">
    <citation type="submission" date="2017-07" db="EMBL/GenBank/DDBJ databases">
        <title>Mechanisms for carbon and nitrogen cycling indicate functional differentiation within the Candidate Phyla Radiation.</title>
        <authorList>
            <person name="Danczak R.E."/>
            <person name="Johnston M.D."/>
            <person name="Kenah C."/>
            <person name="Slattery M."/>
            <person name="Wrighton K.C."/>
            <person name="Wilkins M.J."/>
        </authorList>
    </citation>
    <scope>NUCLEOTIDE SEQUENCE [LARGE SCALE GENOMIC DNA]</scope>
    <source>
        <strain evidence="2">Licking1014_2</strain>
    </source>
</reference>
<evidence type="ECO:0000259" key="1">
    <source>
        <dbReference type="Pfam" id="PF01936"/>
    </source>
</evidence>
<organism evidence="2 3">
    <name type="scientific">Candidatus Berkelbacteria bacterium Licking1014_2</name>
    <dbReference type="NCBI Taxonomy" id="2017146"/>
    <lineage>
        <taxon>Bacteria</taxon>
        <taxon>Candidatus Berkelbacteria</taxon>
    </lineage>
</organism>
<evidence type="ECO:0000313" key="3">
    <source>
        <dbReference type="Proteomes" id="UP000318711"/>
    </source>
</evidence>
<comment type="caution">
    <text evidence="2">The sequence shown here is derived from an EMBL/GenBank/DDBJ whole genome shotgun (WGS) entry which is preliminary data.</text>
</comment>
<dbReference type="Pfam" id="PF01936">
    <property type="entry name" value="NYN"/>
    <property type="match status" value="1"/>
</dbReference>
<dbReference type="InterPro" id="IPR047140">
    <property type="entry name" value="LabA"/>
</dbReference>
<protein>
    <recommendedName>
        <fullName evidence="1">NYN domain-containing protein</fullName>
    </recommendedName>
</protein>
<gene>
    <name evidence="2" type="ORF">CEN88_88</name>
</gene>
<dbReference type="Proteomes" id="UP000318711">
    <property type="component" value="Unassembled WGS sequence"/>
</dbReference>
<dbReference type="InterPro" id="IPR021139">
    <property type="entry name" value="NYN"/>
</dbReference>